<keyword evidence="1" id="KW-0418">Kinase</keyword>
<reference evidence="1 2" key="1">
    <citation type="journal article" date="2019" name="Environ. Microbiol.">
        <title>At the nexus of three kingdoms: the genome of the mycorrhizal fungus Gigaspora margarita provides insights into plant, endobacterial and fungal interactions.</title>
        <authorList>
            <person name="Venice F."/>
            <person name="Ghignone S."/>
            <person name="Salvioli di Fossalunga A."/>
            <person name="Amselem J."/>
            <person name="Novero M."/>
            <person name="Xianan X."/>
            <person name="Sedzielewska Toro K."/>
            <person name="Morin E."/>
            <person name="Lipzen A."/>
            <person name="Grigoriev I.V."/>
            <person name="Henrissat B."/>
            <person name="Martin F.M."/>
            <person name="Bonfante P."/>
        </authorList>
    </citation>
    <scope>NUCLEOTIDE SEQUENCE [LARGE SCALE GENOMIC DNA]</scope>
    <source>
        <strain evidence="1 2">BEG34</strain>
    </source>
</reference>
<accession>A0A8H3XCE6</accession>
<comment type="caution">
    <text evidence="1">The sequence shown here is derived from an EMBL/GenBank/DDBJ whole genome shotgun (WGS) entry which is preliminary data.</text>
</comment>
<keyword evidence="1" id="KW-0808">Transferase</keyword>
<proteinExistence type="predicted"/>
<dbReference type="OrthoDB" id="2352431at2759"/>
<dbReference type="Proteomes" id="UP000439903">
    <property type="component" value="Unassembled WGS sequence"/>
</dbReference>
<keyword evidence="2" id="KW-1185">Reference proteome</keyword>
<dbReference type="GO" id="GO:0016301">
    <property type="term" value="F:kinase activity"/>
    <property type="evidence" value="ECO:0007669"/>
    <property type="project" value="UniProtKB-KW"/>
</dbReference>
<organism evidence="1 2">
    <name type="scientific">Gigaspora margarita</name>
    <dbReference type="NCBI Taxonomy" id="4874"/>
    <lineage>
        <taxon>Eukaryota</taxon>
        <taxon>Fungi</taxon>
        <taxon>Fungi incertae sedis</taxon>
        <taxon>Mucoromycota</taxon>
        <taxon>Glomeromycotina</taxon>
        <taxon>Glomeromycetes</taxon>
        <taxon>Diversisporales</taxon>
        <taxon>Gigasporaceae</taxon>
        <taxon>Gigaspora</taxon>
    </lineage>
</organism>
<dbReference type="EMBL" id="WTPW01001232">
    <property type="protein sequence ID" value="KAF0447960.1"/>
    <property type="molecule type" value="Genomic_DNA"/>
</dbReference>
<gene>
    <name evidence="1" type="ORF">F8M41_002725</name>
</gene>
<dbReference type="AlphaFoldDB" id="A0A8H3XCE6"/>
<sequence>MFQKLSLLVSYLKMEDESIRINEISDCRQRAIICKKPNLSSSQIFKSICNTVINYPHLTKYEKKYLINDIIRIRDAQNVIENTGERRKCEYCNNQVIAITYCESCIRDYLKSDFSKWTAGSVKIDKLIQECQINSVSPSDIFEWIPFENFTNLEFREEGDFSLIYVATWRNGPFTEWDTEKQELKRNGGGSFVLKNLKNSRTIDEKWLKNIRDKQAM</sequence>
<evidence type="ECO:0000313" key="1">
    <source>
        <dbReference type="EMBL" id="KAF0447960.1"/>
    </source>
</evidence>
<name>A0A8H3XCE6_GIGMA</name>
<evidence type="ECO:0000313" key="2">
    <source>
        <dbReference type="Proteomes" id="UP000439903"/>
    </source>
</evidence>
<protein>
    <submittedName>
        <fullName evidence="1">Kinase-like protein</fullName>
    </submittedName>
</protein>